<feature type="compositionally biased region" description="Basic residues" evidence="1">
    <location>
        <begin position="234"/>
        <end position="243"/>
    </location>
</feature>
<dbReference type="EMBL" id="CQQC01000602">
    <property type="protein sequence ID" value="CNV26321.1"/>
    <property type="molecule type" value="Genomic_DNA"/>
</dbReference>
<evidence type="ECO:0000313" key="4">
    <source>
        <dbReference type="Proteomes" id="UP000039217"/>
    </source>
</evidence>
<protein>
    <submittedName>
        <fullName evidence="2">Uncharacterized protein</fullName>
    </submittedName>
</protein>
<sequence>MISTNQKYRVIRSRTDHHPAHKNNALVSNTEARQAGYCNEALCNHHGHANCYQWQHHGDRIPVDDQQNDQQQDRDRKLDATAVPLPGEVQIGDGGRGPGQVSRQCRACDLVFDDVSDAGVRLLGLGRTQVAGKADRQDPGLIVFAGHELPQGRCGDEVLEHHDVSSIASQGVNQLFVAAFIGRAEPFGIAEHHHRNALQPGFTKCRGHLPGRDQHRGVRWQNRHWMPLGDRVQGRHRRRKQTRKRDPEGDHHPRPSDDKAP</sequence>
<feature type="compositionally biased region" description="Basic and acidic residues" evidence="1">
    <location>
        <begin position="244"/>
        <end position="261"/>
    </location>
</feature>
<dbReference type="AlphaFoldDB" id="A0A655FDW9"/>
<proteinExistence type="predicted"/>
<evidence type="ECO:0000313" key="2">
    <source>
        <dbReference type="EMBL" id="CFE49198.1"/>
    </source>
</evidence>
<evidence type="ECO:0000313" key="3">
    <source>
        <dbReference type="EMBL" id="CNV26321.1"/>
    </source>
</evidence>
<dbReference type="Proteomes" id="UP000039217">
    <property type="component" value="Unassembled WGS sequence"/>
</dbReference>
<organism evidence="2 5">
    <name type="scientific">Mycobacterium tuberculosis</name>
    <dbReference type="NCBI Taxonomy" id="1773"/>
    <lineage>
        <taxon>Bacteria</taxon>
        <taxon>Bacillati</taxon>
        <taxon>Actinomycetota</taxon>
        <taxon>Actinomycetes</taxon>
        <taxon>Mycobacteriales</taxon>
        <taxon>Mycobacteriaceae</taxon>
        <taxon>Mycobacterium</taxon>
        <taxon>Mycobacterium tuberculosis complex</taxon>
    </lineage>
</organism>
<reference evidence="4 5" key="1">
    <citation type="submission" date="2015-03" db="EMBL/GenBank/DDBJ databases">
        <authorList>
            <consortium name="Pathogen Informatics"/>
        </authorList>
    </citation>
    <scope>NUCLEOTIDE SEQUENCE [LARGE SCALE GENOMIC DNA]</scope>
    <source>
        <strain evidence="3 4">D00501624</strain>
        <strain evidence="2 5">H09601792</strain>
    </source>
</reference>
<dbReference type="EMBL" id="CFOH01000172">
    <property type="protein sequence ID" value="CFE49198.1"/>
    <property type="molecule type" value="Genomic_DNA"/>
</dbReference>
<accession>A0A655FDW9</accession>
<feature type="region of interest" description="Disordered" evidence="1">
    <location>
        <begin position="62"/>
        <end position="98"/>
    </location>
</feature>
<dbReference type="Proteomes" id="UP000046947">
    <property type="component" value="Unassembled WGS sequence"/>
</dbReference>
<evidence type="ECO:0000313" key="5">
    <source>
        <dbReference type="Proteomes" id="UP000046947"/>
    </source>
</evidence>
<feature type="region of interest" description="Disordered" evidence="1">
    <location>
        <begin position="204"/>
        <end position="261"/>
    </location>
</feature>
<name>A0A655FDW9_MYCTX</name>
<gene>
    <name evidence="3" type="ORF">ERS007661_01928</name>
    <name evidence="2" type="ORF">ERS007688_01378</name>
</gene>
<evidence type="ECO:0000256" key="1">
    <source>
        <dbReference type="SAM" id="MobiDB-lite"/>
    </source>
</evidence>